<comment type="similarity">
    <text evidence="5">Belongs to the protein N5-glutamine methyltransferase family. PrmC subfamily.</text>
</comment>
<dbReference type="STRING" id="871963.Desdi_3456"/>
<dbReference type="OrthoDB" id="9784805at2"/>
<dbReference type="RefSeq" id="WP_015263798.1">
    <property type="nucleotide sequence ID" value="NC_019903.1"/>
</dbReference>
<dbReference type="AlphaFoldDB" id="L0FC93"/>
<dbReference type="CDD" id="cd02440">
    <property type="entry name" value="AdoMet_MTases"/>
    <property type="match status" value="1"/>
</dbReference>
<dbReference type="NCBIfam" id="TIGR00536">
    <property type="entry name" value="hemK_fam"/>
    <property type="match status" value="1"/>
</dbReference>
<organism evidence="8 9">
    <name type="scientific">Desulfitobacterium dichloroeliminans (strain LMG P-21439 / DCA1)</name>
    <dbReference type="NCBI Taxonomy" id="871963"/>
    <lineage>
        <taxon>Bacteria</taxon>
        <taxon>Bacillati</taxon>
        <taxon>Bacillota</taxon>
        <taxon>Clostridia</taxon>
        <taxon>Eubacteriales</taxon>
        <taxon>Desulfitobacteriaceae</taxon>
        <taxon>Desulfitobacterium</taxon>
    </lineage>
</organism>
<dbReference type="SUPFAM" id="SSF53335">
    <property type="entry name" value="S-adenosyl-L-methionine-dependent methyltransferases"/>
    <property type="match status" value="1"/>
</dbReference>
<dbReference type="HAMAP" id="MF_02126">
    <property type="entry name" value="RF_methyltr_PrmC"/>
    <property type="match status" value="1"/>
</dbReference>
<dbReference type="EC" id="2.1.1.297" evidence="5"/>
<protein>
    <recommendedName>
        <fullName evidence="5">Release factor glutamine methyltransferase</fullName>
        <shortName evidence="5">RF MTase</shortName>
        <ecNumber evidence="5">2.1.1.297</ecNumber>
    </recommendedName>
    <alternativeName>
        <fullName evidence="5">N5-glutamine methyltransferase PrmC</fullName>
    </alternativeName>
    <alternativeName>
        <fullName evidence="5">Protein-(glutamine-N5) MTase PrmC</fullName>
    </alternativeName>
    <alternativeName>
        <fullName evidence="5">Protein-glutamine N-methyltransferase PrmC</fullName>
    </alternativeName>
</protein>
<dbReference type="Proteomes" id="UP000010797">
    <property type="component" value="Chromosome"/>
</dbReference>
<proteinExistence type="inferred from homology"/>
<dbReference type="EMBL" id="CP003344">
    <property type="protein sequence ID" value="AGA70842.1"/>
    <property type="molecule type" value="Genomic_DNA"/>
</dbReference>
<evidence type="ECO:0000259" key="7">
    <source>
        <dbReference type="Pfam" id="PF17827"/>
    </source>
</evidence>
<dbReference type="KEGG" id="ddl:Desdi_3456"/>
<evidence type="ECO:0000256" key="5">
    <source>
        <dbReference type="HAMAP-Rule" id="MF_02126"/>
    </source>
</evidence>
<dbReference type="Pfam" id="PF05175">
    <property type="entry name" value="MTS"/>
    <property type="match status" value="1"/>
</dbReference>
<dbReference type="GO" id="GO:0102559">
    <property type="term" value="F:peptide chain release factor N(5)-glutamine methyltransferase activity"/>
    <property type="evidence" value="ECO:0007669"/>
    <property type="project" value="UniProtKB-EC"/>
</dbReference>
<keyword evidence="1 5" id="KW-0489">Methyltransferase</keyword>
<feature type="domain" description="Methyltransferase small" evidence="6">
    <location>
        <begin position="121"/>
        <end position="200"/>
    </location>
</feature>
<dbReference type="GO" id="GO:0003676">
    <property type="term" value="F:nucleic acid binding"/>
    <property type="evidence" value="ECO:0007669"/>
    <property type="project" value="InterPro"/>
</dbReference>
<keyword evidence="3 5" id="KW-0949">S-adenosyl-L-methionine</keyword>
<gene>
    <name evidence="5" type="primary">prmC</name>
    <name evidence="8" type="ordered locus">Desdi_3456</name>
</gene>
<keyword evidence="9" id="KW-1185">Reference proteome</keyword>
<feature type="binding site" evidence="5">
    <location>
        <position position="176"/>
    </location>
    <ligand>
        <name>S-adenosyl-L-methionine</name>
        <dbReference type="ChEBI" id="CHEBI:59789"/>
    </ligand>
</feature>
<evidence type="ECO:0000256" key="2">
    <source>
        <dbReference type="ARBA" id="ARBA00022679"/>
    </source>
</evidence>
<dbReference type="InterPro" id="IPR002052">
    <property type="entry name" value="DNA_methylase_N6_adenine_CS"/>
</dbReference>
<dbReference type="InterPro" id="IPR029063">
    <property type="entry name" value="SAM-dependent_MTases_sf"/>
</dbReference>
<dbReference type="HOGENOM" id="CLU_018398_3_1_9"/>
<dbReference type="Gene3D" id="3.40.50.150">
    <property type="entry name" value="Vaccinia Virus protein VP39"/>
    <property type="match status" value="1"/>
</dbReference>
<dbReference type="PROSITE" id="PS00092">
    <property type="entry name" value="N6_MTASE"/>
    <property type="match status" value="1"/>
</dbReference>
<dbReference type="PANTHER" id="PTHR18895:SF74">
    <property type="entry name" value="MTRF1L RELEASE FACTOR GLUTAMINE METHYLTRANSFERASE"/>
    <property type="match status" value="1"/>
</dbReference>
<feature type="binding site" evidence="5">
    <location>
        <position position="149"/>
    </location>
    <ligand>
        <name>S-adenosyl-L-methionine</name>
        <dbReference type="ChEBI" id="CHEBI:59789"/>
    </ligand>
</feature>
<name>L0FC93_DESDL</name>
<dbReference type="InterPro" id="IPR004556">
    <property type="entry name" value="HemK-like"/>
</dbReference>
<feature type="domain" description="Release factor glutamine methyltransferase N-terminal" evidence="7">
    <location>
        <begin position="5"/>
        <end position="74"/>
    </location>
</feature>
<sequence>MRIVDALLWGEQELKLAQVENPRWDADLLLGYILKLRREQLYLGRDQLLAPDQEVAFAQVIERRVKREPLQYILRHQEFMGLDFYVDKRVLIPRADSEILVEKVLELKRAWSPTKDGSPPAIVDLCTGSGALAISVAHYWPEARVVGTDLSPNALAVARLNSERLGVRVEWREGDFLAPIRGQSWDIIISNPPYIAEGEYTELAPEIAEEPRMAFLGGVDGLDFYRELAREAPALLKASGRIIVEIGWQQSVPVTRFLQELGLTTEVFQDLGGRDRVVFARCE</sequence>
<dbReference type="NCBIfam" id="TIGR03534">
    <property type="entry name" value="RF_mod_PrmC"/>
    <property type="match status" value="1"/>
</dbReference>
<dbReference type="InterPro" id="IPR040758">
    <property type="entry name" value="PrmC_N"/>
</dbReference>
<dbReference type="InterPro" id="IPR019874">
    <property type="entry name" value="RF_methyltr_PrmC"/>
</dbReference>
<evidence type="ECO:0000256" key="4">
    <source>
        <dbReference type="ARBA" id="ARBA00048391"/>
    </source>
</evidence>
<comment type="catalytic activity">
    <reaction evidence="4 5">
        <text>L-glutaminyl-[peptide chain release factor] + S-adenosyl-L-methionine = N(5)-methyl-L-glutaminyl-[peptide chain release factor] + S-adenosyl-L-homocysteine + H(+)</text>
        <dbReference type="Rhea" id="RHEA:42896"/>
        <dbReference type="Rhea" id="RHEA-COMP:10271"/>
        <dbReference type="Rhea" id="RHEA-COMP:10272"/>
        <dbReference type="ChEBI" id="CHEBI:15378"/>
        <dbReference type="ChEBI" id="CHEBI:30011"/>
        <dbReference type="ChEBI" id="CHEBI:57856"/>
        <dbReference type="ChEBI" id="CHEBI:59789"/>
        <dbReference type="ChEBI" id="CHEBI:61891"/>
        <dbReference type="EC" id="2.1.1.297"/>
    </reaction>
</comment>
<feature type="binding site" evidence="5">
    <location>
        <position position="191"/>
    </location>
    <ligand>
        <name>S-adenosyl-L-methionine</name>
        <dbReference type="ChEBI" id="CHEBI:59789"/>
    </ligand>
</feature>
<keyword evidence="2 5" id="KW-0808">Transferase</keyword>
<evidence type="ECO:0000256" key="3">
    <source>
        <dbReference type="ARBA" id="ARBA00022691"/>
    </source>
</evidence>
<comment type="caution">
    <text evidence="5">Lacks conserved residue(s) required for the propagation of feature annotation.</text>
</comment>
<dbReference type="Pfam" id="PF17827">
    <property type="entry name" value="PrmC_N"/>
    <property type="match status" value="1"/>
</dbReference>
<dbReference type="InterPro" id="IPR050320">
    <property type="entry name" value="N5-glutamine_MTase"/>
</dbReference>
<evidence type="ECO:0000256" key="1">
    <source>
        <dbReference type="ARBA" id="ARBA00022603"/>
    </source>
</evidence>
<evidence type="ECO:0000259" key="6">
    <source>
        <dbReference type="Pfam" id="PF05175"/>
    </source>
</evidence>
<dbReference type="PANTHER" id="PTHR18895">
    <property type="entry name" value="HEMK METHYLTRANSFERASE"/>
    <property type="match status" value="1"/>
</dbReference>
<dbReference type="eggNOG" id="COG2890">
    <property type="taxonomic scope" value="Bacteria"/>
</dbReference>
<dbReference type="Gene3D" id="1.10.8.10">
    <property type="entry name" value="DNA helicase RuvA subunit, C-terminal domain"/>
    <property type="match status" value="1"/>
</dbReference>
<evidence type="ECO:0000313" key="8">
    <source>
        <dbReference type="EMBL" id="AGA70842.1"/>
    </source>
</evidence>
<accession>L0FC93</accession>
<evidence type="ECO:0000313" key="9">
    <source>
        <dbReference type="Proteomes" id="UP000010797"/>
    </source>
</evidence>
<comment type="function">
    <text evidence="5">Methylates the class 1 translation termination release factors RF1/PrfA and RF2/PrfB on the glutamine residue of the universally conserved GGQ motif.</text>
</comment>
<feature type="binding site" evidence="5">
    <location>
        <begin position="191"/>
        <end position="194"/>
    </location>
    <ligand>
        <name>substrate</name>
    </ligand>
</feature>
<dbReference type="InterPro" id="IPR007848">
    <property type="entry name" value="Small_mtfrase_dom"/>
</dbReference>
<reference evidence="9" key="1">
    <citation type="submission" date="2012-02" db="EMBL/GenBank/DDBJ databases">
        <title>Complete sequence of Desulfitobacterium dichloroeliminans LMG P-21439.</title>
        <authorList>
            <person name="Lucas S."/>
            <person name="Han J."/>
            <person name="Lapidus A."/>
            <person name="Cheng J.-F."/>
            <person name="Goodwin L."/>
            <person name="Pitluck S."/>
            <person name="Peters L."/>
            <person name="Ovchinnikova G."/>
            <person name="Teshima H."/>
            <person name="Detter J.C."/>
            <person name="Han C."/>
            <person name="Tapia R."/>
            <person name="Land M."/>
            <person name="Hauser L."/>
            <person name="Kyrpides N."/>
            <person name="Ivanova N."/>
            <person name="Pagani I."/>
            <person name="Kruse T."/>
            <person name="de Vos W.M."/>
            <person name="Boon N."/>
            <person name="Smidt H."/>
            <person name="Woyke T."/>
        </authorList>
    </citation>
    <scope>NUCLEOTIDE SEQUENCE [LARGE SCALE GENOMIC DNA]</scope>
    <source>
        <strain evidence="9">LMG P-21439 / DCA1</strain>
    </source>
</reference>
<dbReference type="GO" id="GO:0032259">
    <property type="term" value="P:methylation"/>
    <property type="evidence" value="ECO:0007669"/>
    <property type="project" value="UniProtKB-KW"/>
</dbReference>